<dbReference type="EMBL" id="FORX01000005">
    <property type="protein sequence ID" value="SFJ64569.1"/>
    <property type="molecule type" value="Genomic_DNA"/>
</dbReference>
<dbReference type="PANTHER" id="PTHR34856">
    <property type="entry name" value="PROTEIN NRFD"/>
    <property type="match status" value="1"/>
</dbReference>
<evidence type="ECO:0000256" key="6">
    <source>
        <dbReference type="ARBA" id="ARBA00023136"/>
    </source>
</evidence>
<feature type="transmembrane region" description="Helical" evidence="7">
    <location>
        <begin position="388"/>
        <end position="405"/>
    </location>
</feature>
<organism evidence="8 9">
    <name type="scientific">Desulfomicrobium apsheronum</name>
    <dbReference type="NCBI Taxonomy" id="52560"/>
    <lineage>
        <taxon>Bacteria</taxon>
        <taxon>Pseudomonadati</taxon>
        <taxon>Thermodesulfobacteriota</taxon>
        <taxon>Desulfovibrionia</taxon>
        <taxon>Desulfovibrionales</taxon>
        <taxon>Desulfomicrobiaceae</taxon>
        <taxon>Desulfomicrobium</taxon>
    </lineage>
</organism>
<dbReference type="OrthoDB" id="9772767at2"/>
<reference evidence="9" key="1">
    <citation type="submission" date="2016-10" db="EMBL/GenBank/DDBJ databases">
        <authorList>
            <person name="Varghese N."/>
            <person name="Submissions S."/>
        </authorList>
    </citation>
    <scope>NUCLEOTIDE SEQUENCE [LARGE SCALE GENOMIC DNA]</scope>
    <source>
        <strain evidence="9">DSM 5918</strain>
    </source>
</reference>
<feature type="transmembrane region" description="Helical" evidence="7">
    <location>
        <begin position="81"/>
        <end position="101"/>
    </location>
</feature>
<dbReference type="PANTHER" id="PTHR34856:SF2">
    <property type="entry name" value="PROTEIN NRFD"/>
    <property type="match status" value="1"/>
</dbReference>
<dbReference type="RefSeq" id="WP_092373459.1">
    <property type="nucleotide sequence ID" value="NZ_FORX01000005.1"/>
</dbReference>
<dbReference type="InterPro" id="IPR005614">
    <property type="entry name" value="NrfD-like"/>
</dbReference>
<evidence type="ECO:0000256" key="5">
    <source>
        <dbReference type="ARBA" id="ARBA00022989"/>
    </source>
</evidence>
<evidence type="ECO:0000256" key="3">
    <source>
        <dbReference type="ARBA" id="ARBA00022475"/>
    </source>
</evidence>
<keyword evidence="3" id="KW-1003">Cell membrane</keyword>
<dbReference type="Pfam" id="PF03916">
    <property type="entry name" value="NrfD"/>
    <property type="match status" value="1"/>
</dbReference>
<evidence type="ECO:0000313" key="8">
    <source>
        <dbReference type="EMBL" id="SFJ64569.1"/>
    </source>
</evidence>
<feature type="transmembrane region" description="Helical" evidence="7">
    <location>
        <begin position="308"/>
        <end position="329"/>
    </location>
</feature>
<protein>
    <submittedName>
        <fullName evidence="8">Prokaryotic molybdopterin-containing oxidoreductase family, membrane subunit</fullName>
    </submittedName>
</protein>
<keyword evidence="4 7" id="KW-0812">Transmembrane</keyword>
<comment type="similarity">
    <text evidence="2">Belongs to the NrfD family.</text>
</comment>
<keyword evidence="6 7" id="KW-0472">Membrane</keyword>
<feature type="transmembrane region" description="Helical" evidence="7">
    <location>
        <begin position="45"/>
        <end position="69"/>
    </location>
</feature>
<gene>
    <name evidence="8" type="ORF">SAMN04488082_10543</name>
</gene>
<dbReference type="Proteomes" id="UP000198635">
    <property type="component" value="Unassembled WGS sequence"/>
</dbReference>
<proteinExistence type="inferred from homology"/>
<sequence>MKYKYFIPLLILALVGLAAGAVGLVDRFQHGLNPTALGSYIPWGLWVAFYLLFLGLSAGAFLVTIMTYFLGMKQFERIGPLSAFVVLVALICEVQFILLDLGQWHRALYQFFLTPSFTSMLTWMFVLFNAMLVIYALKTFFLIRGDLVRWSRDPEKGGLRGLYGLLAFGKPEYTSADREKDMHKVHVLAKISLPVGLIFYGTNGAFFAVLLGRPVWNSAMTPLLFVVAALLSGGALIAFLTYIFRQKDPLNPYGLCYEDRICLDLGKVILFLLIVFLALEGMQFFVGYQTATIAVLTSLDLIVKGPHWWVFWIVHILIGSLIPLLLLVFRAGDVKSVALACFLIFITFAAVRYNFVIPDLAVYKLEGLEATFAHPRLRTDYVPNLNEWLVSLWIISTGLVVMLLGTRFLPIVTENGGTDHA</sequence>
<dbReference type="InterPro" id="IPR052049">
    <property type="entry name" value="Electron_transfer_protein"/>
</dbReference>
<dbReference type="AlphaFoldDB" id="A0A1I3T2Z5"/>
<keyword evidence="9" id="KW-1185">Reference proteome</keyword>
<evidence type="ECO:0000256" key="1">
    <source>
        <dbReference type="ARBA" id="ARBA00004651"/>
    </source>
</evidence>
<feature type="transmembrane region" description="Helical" evidence="7">
    <location>
        <begin position="187"/>
        <end position="211"/>
    </location>
</feature>
<keyword evidence="5 7" id="KW-1133">Transmembrane helix</keyword>
<evidence type="ECO:0000313" key="9">
    <source>
        <dbReference type="Proteomes" id="UP000198635"/>
    </source>
</evidence>
<feature type="transmembrane region" description="Helical" evidence="7">
    <location>
        <begin position="121"/>
        <end position="143"/>
    </location>
</feature>
<feature type="transmembrane region" description="Helical" evidence="7">
    <location>
        <begin position="265"/>
        <end position="288"/>
    </location>
</feature>
<evidence type="ECO:0000256" key="4">
    <source>
        <dbReference type="ARBA" id="ARBA00022692"/>
    </source>
</evidence>
<accession>A0A1I3T2Z5</accession>
<feature type="transmembrane region" description="Helical" evidence="7">
    <location>
        <begin position="223"/>
        <end position="244"/>
    </location>
</feature>
<evidence type="ECO:0000256" key="7">
    <source>
        <dbReference type="SAM" id="Phobius"/>
    </source>
</evidence>
<comment type="subcellular location">
    <subcellularLocation>
        <location evidence="1">Cell membrane</location>
        <topology evidence="1">Multi-pass membrane protein</topology>
    </subcellularLocation>
</comment>
<dbReference type="STRING" id="52560.SAMN04488082_10543"/>
<name>A0A1I3T2Z5_9BACT</name>
<dbReference type="Gene3D" id="1.20.1630.10">
    <property type="entry name" value="Formate dehydrogenase/DMSO reductase domain"/>
    <property type="match status" value="1"/>
</dbReference>
<dbReference type="GO" id="GO:0005886">
    <property type="term" value="C:plasma membrane"/>
    <property type="evidence" value="ECO:0007669"/>
    <property type="project" value="UniProtKB-SubCell"/>
</dbReference>
<evidence type="ECO:0000256" key="2">
    <source>
        <dbReference type="ARBA" id="ARBA00008929"/>
    </source>
</evidence>
<feature type="transmembrane region" description="Helical" evidence="7">
    <location>
        <begin position="336"/>
        <end position="355"/>
    </location>
</feature>